<organism evidence="1 2">
    <name type="scientific">Psychrobacter nivimaris</name>
    <dbReference type="NCBI Taxonomy" id="281738"/>
    <lineage>
        <taxon>Bacteria</taxon>
        <taxon>Pseudomonadati</taxon>
        <taxon>Pseudomonadota</taxon>
        <taxon>Gammaproteobacteria</taxon>
        <taxon>Moraxellales</taxon>
        <taxon>Moraxellaceae</taxon>
        <taxon>Psychrobacter</taxon>
    </lineage>
</organism>
<dbReference type="AlphaFoldDB" id="A0A6N7BXB8"/>
<dbReference type="Proteomes" id="UP000471465">
    <property type="component" value="Unassembled WGS sequence"/>
</dbReference>
<keyword evidence="2" id="KW-1185">Reference proteome</keyword>
<dbReference type="Gene3D" id="3.40.50.10140">
    <property type="entry name" value="Toll/interleukin-1 receptor homology (TIR) domain"/>
    <property type="match status" value="1"/>
</dbReference>
<dbReference type="SUPFAM" id="SSF52200">
    <property type="entry name" value="Toll/Interleukin receptor TIR domain"/>
    <property type="match status" value="1"/>
</dbReference>
<name>A0A6N7BXB8_9GAMM</name>
<reference evidence="1 2" key="1">
    <citation type="submission" date="2019-09" db="EMBL/GenBank/DDBJ databases">
        <title>Draft genome sequence of Psychrobacter nivimaris LAMA 639, in search for biotechnological relevant genes.</title>
        <authorList>
            <person name="Lima A.O.S."/>
            <person name="Staloch B.E.K."/>
            <person name="Freitas R.C."/>
            <person name="Niero H."/>
            <person name="Silva M.A.C."/>
        </authorList>
    </citation>
    <scope>NUCLEOTIDE SEQUENCE [LARGE SCALE GENOMIC DNA]</scope>
    <source>
        <strain evidence="1 2">LAMA 639</strain>
    </source>
</reference>
<protein>
    <submittedName>
        <fullName evidence="1">Uncharacterized protein</fullName>
    </submittedName>
</protein>
<evidence type="ECO:0000313" key="2">
    <source>
        <dbReference type="Proteomes" id="UP000471465"/>
    </source>
</evidence>
<dbReference type="EMBL" id="VZIZ01000040">
    <property type="protein sequence ID" value="KAF0567601.1"/>
    <property type="molecule type" value="Genomic_DNA"/>
</dbReference>
<proteinExistence type="predicted"/>
<dbReference type="InterPro" id="IPR035897">
    <property type="entry name" value="Toll_tir_struct_dom_sf"/>
</dbReference>
<dbReference type="RefSeq" id="WP_160023531.1">
    <property type="nucleotide sequence ID" value="NZ_VZIZ01000040.1"/>
</dbReference>
<sequence>MAFLTLQEVRNKARSKTSTGLESREALNRQFQFDSISPDKTYDIFLSHAFLDAEAIYGLKITLEEAGFSVYVDWYEDSHLDRGEVTKETAVVIRKRMQSCKTLIFAITENSEDSKWMLWELGYFDGLKSKVAVLGLTENSEDSFHGQEFLELYPFVQRYGFSLYLDDPFESLKDWVKR</sequence>
<evidence type="ECO:0000313" key="1">
    <source>
        <dbReference type="EMBL" id="KAF0567601.1"/>
    </source>
</evidence>
<gene>
    <name evidence="1" type="ORF">FQV37_2046</name>
</gene>
<comment type="caution">
    <text evidence="1">The sequence shown here is derived from an EMBL/GenBank/DDBJ whole genome shotgun (WGS) entry which is preliminary data.</text>
</comment>
<accession>A0A6N7BXB8</accession>